<dbReference type="SMART" id="SM00382">
    <property type="entry name" value="AAA"/>
    <property type="match status" value="1"/>
</dbReference>
<dbReference type="PANTHER" id="PTHR42798:SF2">
    <property type="entry name" value="ABC TRANSPORTER ATP-BINDING PROTEIN MG467-RELATED"/>
    <property type="match status" value="1"/>
</dbReference>
<dbReference type="InterPro" id="IPR017871">
    <property type="entry name" value="ABC_transporter-like_CS"/>
</dbReference>
<dbReference type="FunFam" id="3.40.50.300:FF:000032">
    <property type="entry name" value="Export ABC transporter ATP-binding protein"/>
    <property type="match status" value="1"/>
</dbReference>
<evidence type="ECO:0000259" key="5">
    <source>
        <dbReference type="PROSITE" id="PS50893"/>
    </source>
</evidence>
<dbReference type="PANTHER" id="PTHR42798">
    <property type="entry name" value="LIPOPROTEIN-RELEASING SYSTEM ATP-BINDING PROTEIN LOLD"/>
    <property type="match status" value="1"/>
</dbReference>
<sequence>MGIKLEQVTKIYTTGEVETVALKDVDLTINDGEVIVLLGPSGSGKSTLLNVCSGLDNPTSGTITIDNDVISSMNSKQLTKFRRNNLGFIFQQYNLLQTLSVRENVEVGREVSQDPFTVEEIVEQVGLTPNIDKYPYQLSGGEQQRVSIARAVVKKPKIMFCDEPTGALDEDNAKEILSVIQQLNETFQTTVVLITHNPNIGVIADRIVKLNSGQVVEVITNANKKRASDIVWG</sequence>
<name>A0A7L7KT46_9MOLU</name>
<accession>A0A7L7KT46</accession>
<reference evidence="6 7" key="1">
    <citation type="submission" date="2020-02" db="EMBL/GenBank/DDBJ databases">
        <authorList>
            <person name="Zheng R.K."/>
            <person name="Sun C.M."/>
        </authorList>
    </citation>
    <scope>NUCLEOTIDE SEQUENCE [LARGE SCALE GENOMIC DNA]</scope>
    <source>
        <strain evidence="7">zrk13</strain>
    </source>
</reference>
<dbReference type="CDD" id="cd03255">
    <property type="entry name" value="ABC_MJ0796_LolCDE_FtsE"/>
    <property type="match status" value="1"/>
</dbReference>
<evidence type="ECO:0000313" key="7">
    <source>
        <dbReference type="Proteomes" id="UP000514720"/>
    </source>
</evidence>
<dbReference type="InterPro" id="IPR003439">
    <property type="entry name" value="ABC_transporter-like_ATP-bd"/>
</dbReference>
<dbReference type="PROSITE" id="PS50893">
    <property type="entry name" value="ABC_TRANSPORTER_2"/>
    <property type="match status" value="1"/>
</dbReference>
<dbReference type="GO" id="GO:0016887">
    <property type="term" value="F:ATP hydrolysis activity"/>
    <property type="evidence" value="ECO:0007669"/>
    <property type="project" value="InterPro"/>
</dbReference>
<dbReference type="RefSeq" id="WP_258877370.1">
    <property type="nucleotide sequence ID" value="NZ_CP048914.1"/>
</dbReference>
<evidence type="ECO:0000256" key="3">
    <source>
        <dbReference type="ARBA" id="ARBA00022741"/>
    </source>
</evidence>
<evidence type="ECO:0000256" key="4">
    <source>
        <dbReference type="ARBA" id="ARBA00022840"/>
    </source>
</evidence>
<dbReference type="SUPFAM" id="SSF52540">
    <property type="entry name" value="P-loop containing nucleoside triphosphate hydrolases"/>
    <property type="match status" value="1"/>
</dbReference>
<dbReference type="GO" id="GO:0098796">
    <property type="term" value="C:membrane protein complex"/>
    <property type="evidence" value="ECO:0007669"/>
    <property type="project" value="UniProtKB-ARBA"/>
</dbReference>
<dbReference type="GO" id="GO:0022857">
    <property type="term" value="F:transmembrane transporter activity"/>
    <property type="evidence" value="ECO:0007669"/>
    <property type="project" value="UniProtKB-ARBA"/>
</dbReference>
<dbReference type="Proteomes" id="UP000514720">
    <property type="component" value="Chromosome"/>
</dbReference>
<organism evidence="6 7">
    <name type="scientific">Candidatus Xianfuyuplasma coldseepsis</name>
    <dbReference type="NCBI Taxonomy" id="2782163"/>
    <lineage>
        <taxon>Bacteria</taxon>
        <taxon>Bacillati</taxon>
        <taxon>Mycoplasmatota</taxon>
        <taxon>Mollicutes</taxon>
        <taxon>Candidatus Izemoplasmatales</taxon>
        <taxon>Candidatus Izemoplasmataceae</taxon>
        <taxon>Candidatus Xianfuyuplasma</taxon>
    </lineage>
</organism>
<dbReference type="AlphaFoldDB" id="A0A7L7KT46"/>
<keyword evidence="4 6" id="KW-0067">ATP-binding</keyword>
<dbReference type="Pfam" id="PF00005">
    <property type="entry name" value="ABC_tran"/>
    <property type="match status" value="1"/>
</dbReference>
<evidence type="ECO:0000256" key="2">
    <source>
        <dbReference type="ARBA" id="ARBA00022448"/>
    </source>
</evidence>
<dbReference type="KEGG" id="xcl:G4Z02_07385"/>
<gene>
    <name evidence="6" type="ORF">G4Z02_07385</name>
</gene>
<dbReference type="InterPro" id="IPR027417">
    <property type="entry name" value="P-loop_NTPase"/>
</dbReference>
<keyword evidence="2" id="KW-0813">Transport</keyword>
<dbReference type="GO" id="GO:0005524">
    <property type="term" value="F:ATP binding"/>
    <property type="evidence" value="ECO:0007669"/>
    <property type="project" value="UniProtKB-KW"/>
</dbReference>
<keyword evidence="7" id="KW-1185">Reference proteome</keyword>
<feature type="domain" description="ABC transporter" evidence="5">
    <location>
        <begin position="3"/>
        <end position="231"/>
    </location>
</feature>
<evidence type="ECO:0000313" key="6">
    <source>
        <dbReference type="EMBL" id="QMS85569.1"/>
    </source>
</evidence>
<evidence type="ECO:0000256" key="1">
    <source>
        <dbReference type="ARBA" id="ARBA00005417"/>
    </source>
</evidence>
<dbReference type="EMBL" id="CP048914">
    <property type="protein sequence ID" value="QMS85569.1"/>
    <property type="molecule type" value="Genomic_DNA"/>
</dbReference>
<dbReference type="InterPro" id="IPR003593">
    <property type="entry name" value="AAA+_ATPase"/>
</dbReference>
<keyword evidence="3" id="KW-0547">Nucleotide-binding</keyword>
<dbReference type="InterPro" id="IPR017911">
    <property type="entry name" value="MacB-like_ATP-bd"/>
</dbReference>
<protein>
    <submittedName>
        <fullName evidence="6">ABC transporter ATP-binding protein</fullName>
    </submittedName>
</protein>
<proteinExistence type="inferred from homology"/>
<comment type="similarity">
    <text evidence="1">Belongs to the ABC transporter superfamily.</text>
</comment>
<dbReference type="PROSITE" id="PS00211">
    <property type="entry name" value="ABC_TRANSPORTER_1"/>
    <property type="match status" value="1"/>
</dbReference>
<dbReference type="Gene3D" id="3.40.50.300">
    <property type="entry name" value="P-loop containing nucleotide triphosphate hydrolases"/>
    <property type="match status" value="1"/>
</dbReference>